<keyword evidence="3" id="KW-1185">Reference proteome</keyword>
<sequence length="297" mass="32934">MIINQANLGRLYTGFKTSFSRGLGQADPQWQRLATRVPSTTREEKYGWLGKLPNLREWIGDRVVHGIQLHDYAIKNKTWEGTIAVPREDIDDDQYGVYAPLFEEMGRSVAAHPNQLVFELLKAGFTSPCYDGQNFFDTDHPVLDADGKTVSVSNTGGGSGAPWFLIDDSRTLKPIIYQVRKDYDMVRQDAPTDDNVFNRKEFVYGVDGRSNVGFGFWQFAYGSKQTLDKAAYKTAREALSGMKGDYGRPLGLTPKLLVVPPSLEGAGLEILNAERDAAGATNVYKGTAELLVAPWLA</sequence>
<dbReference type="EMBL" id="LVVY01000130">
    <property type="protein sequence ID" value="OAM73757.1"/>
    <property type="molecule type" value="Genomic_DNA"/>
</dbReference>
<feature type="domain" description="Bacteriophage Mu GpT" evidence="1">
    <location>
        <begin position="10"/>
        <end position="296"/>
    </location>
</feature>
<accession>A0A178HLY3</accession>
<evidence type="ECO:0000313" key="2">
    <source>
        <dbReference type="EMBL" id="OAM73757.1"/>
    </source>
</evidence>
<dbReference type="Pfam" id="PF10124">
    <property type="entry name" value="Mu-like_gpT"/>
    <property type="match status" value="1"/>
</dbReference>
<comment type="caution">
    <text evidence="2">The sequence shown here is derived from an EMBL/GenBank/DDBJ whole genome shotgun (WGS) entry which is preliminary data.</text>
</comment>
<dbReference type="OrthoDB" id="9804833at2"/>
<protein>
    <recommendedName>
        <fullName evidence="1">Bacteriophage Mu GpT domain-containing protein</fullName>
    </recommendedName>
</protein>
<gene>
    <name evidence="2" type="ORF">A3840_17335</name>
</gene>
<dbReference type="InterPro" id="IPR018774">
    <property type="entry name" value="Phage_Mu_GpT"/>
</dbReference>
<dbReference type="AlphaFoldDB" id="A0A178HLY3"/>
<evidence type="ECO:0000259" key="1">
    <source>
        <dbReference type="Pfam" id="PF10124"/>
    </source>
</evidence>
<reference evidence="2 3" key="1">
    <citation type="submission" date="2016-03" db="EMBL/GenBank/DDBJ databases">
        <title>Genome sequencing of Devosia sp. S37.</title>
        <authorList>
            <person name="Mohd Nor M."/>
        </authorList>
    </citation>
    <scope>NUCLEOTIDE SEQUENCE [LARGE SCALE GENOMIC DNA]</scope>
    <source>
        <strain evidence="2 3">S37</strain>
    </source>
</reference>
<name>A0A178HLY3_9HYPH</name>
<dbReference type="Proteomes" id="UP000078389">
    <property type="component" value="Unassembled WGS sequence"/>
</dbReference>
<dbReference type="STRING" id="1770058.A3840_17335"/>
<dbReference type="RefSeq" id="WP_067459874.1">
    <property type="nucleotide sequence ID" value="NZ_LVVY01000130.1"/>
</dbReference>
<evidence type="ECO:0000313" key="3">
    <source>
        <dbReference type="Proteomes" id="UP000078389"/>
    </source>
</evidence>
<proteinExistence type="predicted"/>
<organism evidence="2 3">
    <name type="scientific">Devosia elaeis</name>
    <dbReference type="NCBI Taxonomy" id="1770058"/>
    <lineage>
        <taxon>Bacteria</taxon>
        <taxon>Pseudomonadati</taxon>
        <taxon>Pseudomonadota</taxon>
        <taxon>Alphaproteobacteria</taxon>
        <taxon>Hyphomicrobiales</taxon>
        <taxon>Devosiaceae</taxon>
        <taxon>Devosia</taxon>
    </lineage>
</organism>